<evidence type="ECO:0000313" key="3">
    <source>
        <dbReference type="Proteomes" id="UP000226079"/>
    </source>
</evidence>
<protein>
    <submittedName>
        <fullName evidence="2">Methyltransferase family protein</fullName>
    </submittedName>
</protein>
<dbReference type="PANTHER" id="PTHR43591:SF24">
    <property type="entry name" value="2-METHOXY-6-POLYPRENYL-1,4-BENZOQUINOL METHYLASE, MITOCHONDRIAL"/>
    <property type="match status" value="1"/>
</dbReference>
<organism evidence="2 3">
    <name type="scientific">Propionicimonas paludicola</name>
    <dbReference type="NCBI Taxonomy" id="185243"/>
    <lineage>
        <taxon>Bacteria</taxon>
        <taxon>Bacillati</taxon>
        <taxon>Actinomycetota</taxon>
        <taxon>Actinomycetes</taxon>
        <taxon>Propionibacteriales</taxon>
        <taxon>Nocardioidaceae</taxon>
        <taxon>Propionicimonas</taxon>
    </lineage>
</organism>
<evidence type="ECO:0000259" key="1">
    <source>
        <dbReference type="Pfam" id="PF08241"/>
    </source>
</evidence>
<dbReference type="Proteomes" id="UP000226079">
    <property type="component" value="Unassembled WGS sequence"/>
</dbReference>
<dbReference type="InterPro" id="IPR013216">
    <property type="entry name" value="Methyltransf_11"/>
</dbReference>
<proteinExistence type="predicted"/>
<dbReference type="Pfam" id="PF08241">
    <property type="entry name" value="Methyltransf_11"/>
    <property type="match status" value="1"/>
</dbReference>
<dbReference type="OrthoDB" id="9795634at2"/>
<dbReference type="EMBL" id="PDJC01000001">
    <property type="protein sequence ID" value="PFG15686.1"/>
    <property type="molecule type" value="Genomic_DNA"/>
</dbReference>
<dbReference type="GO" id="GO:0032259">
    <property type="term" value="P:methylation"/>
    <property type="evidence" value="ECO:0007669"/>
    <property type="project" value="UniProtKB-KW"/>
</dbReference>
<name>A0A2A9CNF9_9ACTN</name>
<dbReference type="AlphaFoldDB" id="A0A2A9CNF9"/>
<evidence type="ECO:0000313" key="2">
    <source>
        <dbReference type="EMBL" id="PFG15686.1"/>
    </source>
</evidence>
<dbReference type="PANTHER" id="PTHR43591">
    <property type="entry name" value="METHYLTRANSFERASE"/>
    <property type="match status" value="1"/>
</dbReference>
<gene>
    <name evidence="2" type="ORF">ATK74_0206</name>
</gene>
<dbReference type="GO" id="GO:0008757">
    <property type="term" value="F:S-adenosylmethionine-dependent methyltransferase activity"/>
    <property type="evidence" value="ECO:0007669"/>
    <property type="project" value="InterPro"/>
</dbReference>
<feature type="domain" description="Methyltransferase type 11" evidence="1">
    <location>
        <begin position="42"/>
        <end position="137"/>
    </location>
</feature>
<reference evidence="2 3" key="1">
    <citation type="submission" date="2017-10" db="EMBL/GenBank/DDBJ databases">
        <title>Sequencing the genomes of 1000 actinobacteria strains.</title>
        <authorList>
            <person name="Klenk H.-P."/>
        </authorList>
    </citation>
    <scope>NUCLEOTIDE SEQUENCE [LARGE SCALE GENOMIC DNA]</scope>
    <source>
        <strain evidence="2 3">DSM 15597</strain>
    </source>
</reference>
<keyword evidence="2" id="KW-0808">Transferase</keyword>
<dbReference type="Gene3D" id="3.40.50.150">
    <property type="entry name" value="Vaccinia Virus protein VP39"/>
    <property type="match status" value="1"/>
</dbReference>
<accession>A0A2A9CNF9</accession>
<comment type="caution">
    <text evidence="2">The sequence shown here is derived from an EMBL/GenBank/DDBJ whole genome shotgun (WGS) entry which is preliminary data.</text>
</comment>
<dbReference type="InterPro" id="IPR029063">
    <property type="entry name" value="SAM-dependent_MTases_sf"/>
</dbReference>
<sequence length="266" mass="28554">MSTSERYTHGYSEAVLSSHARRTVENSLSYGRHLLRPGLRVLDIGCGPGTISAEVAALVAPGDVVAVDIDPQVLARARVHAAGLPNLTFLEASAYQLGFPDGCFAFSHAHQVLQHLADPVAALRELARVTRPGGTIAVRDADYGAFSWYPESDGLDRWLALYRAVARANGGEPDAGRHLLSWAHSAGLDQVEVRSSTWTYSAEDGAGWWGRSWAQRVADTAFAARAVDLGLATSADLADLSDAWLAWADHPDAVFVVPHTELLVTC</sequence>
<keyword evidence="2" id="KW-0489">Methyltransferase</keyword>
<keyword evidence="3" id="KW-1185">Reference proteome</keyword>
<dbReference type="SUPFAM" id="SSF53335">
    <property type="entry name" value="S-adenosyl-L-methionine-dependent methyltransferases"/>
    <property type="match status" value="1"/>
</dbReference>
<dbReference type="RefSeq" id="WP_098459296.1">
    <property type="nucleotide sequence ID" value="NZ_PDJC01000001.1"/>
</dbReference>
<dbReference type="CDD" id="cd02440">
    <property type="entry name" value="AdoMet_MTases"/>
    <property type="match status" value="1"/>
</dbReference>